<dbReference type="AlphaFoldDB" id="A0A4Q2W2H9"/>
<evidence type="ECO:0000313" key="3">
    <source>
        <dbReference type="Proteomes" id="UP000290540"/>
    </source>
</evidence>
<organism evidence="2 3">
    <name type="scientific">Fusarium oxysporum f. sp. narcissi</name>
    <dbReference type="NCBI Taxonomy" id="451672"/>
    <lineage>
        <taxon>Eukaryota</taxon>
        <taxon>Fungi</taxon>
        <taxon>Dikarya</taxon>
        <taxon>Ascomycota</taxon>
        <taxon>Pezizomycotina</taxon>
        <taxon>Sordariomycetes</taxon>
        <taxon>Hypocreomycetidae</taxon>
        <taxon>Hypocreales</taxon>
        <taxon>Nectriaceae</taxon>
        <taxon>Fusarium</taxon>
        <taxon>Fusarium oxysporum species complex</taxon>
    </lineage>
</organism>
<feature type="region of interest" description="Disordered" evidence="1">
    <location>
        <begin position="1"/>
        <end position="37"/>
    </location>
</feature>
<gene>
    <name evidence="2" type="ORF">BFJ63_vAg3430</name>
</gene>
<dbReference type="EMBL" id="MQTW01000016">
    <property type="protein sequence ID" value="RYC93792.1"/>
    <property type="molecule type" value="Genomic_DNA"/>
</dbReference>
<accession>A0A4Q2W2H9</accession>
<feature type="compositionally biased region" description="Basic and acidic residues" evidence="1">
    <location>
        <begin position="7"/>
        <end position="23"/>
    </location>
</feature>
<reference evidence="2 3" key="1">
    <citation type="submission" date="2016-12" db="EMBL/GenBank/DDBJ databases">
        <title>Draft genome sequence of Fusarium oxysporum causing rot on Narcissus.</title>
        <authorList>
            <person name="Armitage A.D."/>
            <person name="Taylor A."/>
            <person name="Clarkson J.P."/>
            <person name="Harrison R.J."/>
            <person name="Jackson A.C."/>
        </authorList>
    </citation>
    <scope>NUCLEOTIDE SEQUENCE [LARGE SCALE GENOMIC DNA]</scope>
    <source>
        <strain evidence="2 3">N139</strain>
    </source>
</reference>
<dbReference type="Proteomes" id="UP000290540">
    <property type="component" value="Unassembled WGS sequence"/>
</dbReference>
<evidence type="ECO:0000256" key="1">
    <source>
        <dbReference type="SAM" id="MobiDB-lite"/>
    </source>
</evidence>
<proteinExistence type="predicted"/>
<sequence length="133" mass="14709">MGLWLDGNRKQTTERQEPKRDCLAHPAPSSHPDPTTEQQLVSLVEAATKLARDHTEEYNAKLKVFQAFCAKFEEAAKQFTTGPELEFAQRFADSFLDFWNQALIDAKSAVAPTTYSAIAVSPPAANNALARQS</sequence>
<protein>
    <submittedName>
        <fullName evidence="2">Uncharacterized protein</fullName>
    </submittedName>
</protein>
<evidence type="ECO:0000313" key="2">
    <source>
        <dbReference type="EMBL" id="RYC93792.1"/>
    </source>
</evidence>
<comment type="caution">
    <text evidence="2">The sequence shown here is derived from an EMBL/GenBank/DDBJ whole genome shotgun (WGS) entry which is preliminary data.</text>
</comment>
<name>A0A4Q2W2H9_FUSOX</name>